<reference evidence="8" key="1">
    <citation type="journal article" date="2019" name="Int. J. Syst. Evol. Microbiol.">
        <title>The Global Catalogue of Microorganisms (GCM) 10K type strain sequencing project: providing services to taxonomists for standard genome sequencing and annotation.</title>
        <authorList>
            <consortium name="The Broad Institute Genomics Platform"/>
            <consortium name="The Broad Institute Genome Sequencing Center for Infectious Disease"/>
            <person name="Wu L."/>
            <person name="Ma J."/>
        </authorList>
    </citation>
    <scope>NUCLEOTIDE SEQUENCE [LARGE SCALE GENOMIC DNA]</scope>
    <source>
        <strain evidence="8">JCM 11117</strain>
    </source>
</reference>
<feature type="region of interest" description="Disordered" evidence="5">
    <location>
        <begin position="1"/>
        <end position="33"/>
    </location>
</feature>
<organism evidence="7 8">
    <name type="scientific">Pseudonocardia zijingensis</name>
    <dbReference type="NCBI Taxonomy" id="153376"/>
    <lineage>
        <taxon>Bacteria</taxon>
        <taxon>Bacillati</taxon>
        <taxon>Actinomycetota</taxon>
        <taxon>Actinomycetes</taxon>
        <taxon>Pseudonocardiales</taxon>
        <taxon>Pseudonocardiaceae</taxon>
        <taxon>Pseudonocardia</taxon>
    </lineage>
</organism>
<protein>
    <submittedName>
        <fullName evidence="7">NAD(P)/FAD-dependent oxidoreductase</fullName>
    </submittedName>
</protein>
<evidence type="ECO:0000256" key="3">
    <source>
        <dbReference type="ARBA" id="ARBA00023002"/>
    </source>
</evidence>
<dbReference type="InterPro" id="IPR036188">
    <property type="entry name" value="FAD/NAD-bd_sf"/>
</dbReference>
<dbReference type="EMBL" id="BAAAHP010000092">
    <property type="protein sequence ID" value="GAA0938685.1"/>
    <property type="molecule type" value="Genomic_DNA"/>
</dbReference>
<dbReference type="SUPFAM" id="SSF51905">
    <property type="entry name" value="FAD/NAD(P)-binding domain"/>
    <property type="match status" value="1"/>
</dbReference>
<gene>
    <name evidence="7" type="ORF">GCM10009559_32580</name>
</gene>
<dbReference type="Proteomes" id="UP001499967">
    <property type="component" value="Unassembled WGS sequence"/>
</dbReference>
<keyword evidence="8" id="KW-1185">Reference proteome</keyword>
<evidence type="ECO:0000256" key="2">
    <source>
        <dbReference type="ARBA" id="ARBA00022827"/>
    </source>
</evidence>
<proteinExistence type="predicted"/>
<feature type="domain" description="FAD-binding" evidence="6">
    <location>
        <begin position="271"/>
        <end position="310"/>
    </location>
</feature>
<keyword evidence="3" id="KW-0560">Oxidoreductase</keyword>
<keyword evidence="1" id="KW-0285">Flavoprotein</keyword>
<evidence type="ECO:0000256" key="1">
    <source>
        <dbReference type="ARBA" id="ARBA00022630"/>
    </source>
</evidence>
<evidence type="ECO:0000256" key="5">
    <source>
        <dbReference type="SAM" id="MobiDB-lite"/>
    </source>
</evidence>
<comment type="caution">
    <text evidence="7">The sequence shown here is derived from an EMBL/GenBank/DDBJ whole genome shotgun (WGS) entry which is preliminary data.</text>
</comment>
<dbReference type="Pfam" id="PF01494">
    <property type="entry name" value="FAD_binding_3"/>
    <property type="match status" value="1"/>
</dbReference>
<evidence type="ECO:0000259" key="6">
    <source>
        <dbReference type="Pfam" id="PF01494"/>
    </source>
</evidence>
<keyword evidence="2" id="KW-0274">FAD</keyword>
<dbReference type="PANTHER" id="PTHR46972:SF1">
    <property type="entry name" value="FAD DEPENDENT OXIDOREDUCTASE DOMAIN-CONTAINING PROTEIN"/>
    <property type="match status" value="1"/>
</dbReference>
<name>A0ABP4AM99_9PSEU</name>
<dbReference type="InterPro" id="IPR002938">
    <property type="entry name" value="FAD-bd"/>
</dbReference>
<evidence type="ECO:0000313" key="7">
    <source>
        <dbReference type="EMBL" id="GAA0938685.1"/>
    </source>
</evidence>
<dbReference type="Gene3D" id="3.50.50.60">
    <property type="entry name" value="FAD/NAD(P)-binding domain"/>
    <property type="match status" value="1"/>
</dbReference>
<keyword evidence="4" id="KW-0503">Monooxygenase</keyword>
<dbReference type="PANTHER" id="PTHR46972">
    <property type="entry name" value="MONOOXYGENASE ASQM-RELATED"/>
    <property type="match status" value="1"/>
</dbReference>
<accession>A0ABP4AM99</accession>
<sequence length="341" mass="35995">MLQLHGHPVTVFEREPGPGARSQGGTLDMHPDSGQAALRTAGLLDVFTALARPDGQQSRLLDAATGTVQDQPDAEFSAGPEIDRGLLRALLLDSLADGTVRWGRGVGRVHAGAAGGTRVEFLDGTSETFDLVVGADGAWSRVRPAVSPAVPTYSGVTFVETWLEEDRHAEVVRLVGHGTMFAVMPGTGLIAQRNSGGRVQVFLALRRRADWAAAAGLDLADAAATRAHLLSLLDSWHESLRAFIRHSDSGFVDRPLFVLPAPHLWDHVPGVTLLGDAAHLMPPLGVGANLAMLDGAELATAIAAEATVDDAVRAYERVMLPRSGETAKECVEGLDDLLPAA</sequence>
<evidence type="ECO:0000313" key="8">
    <source>
        <dbReference type="Proteomes" id="UP001499967"/>
    </source>
</evidence>
<evidence type="ECO:0000256" key="4">
    <source>
        <dbReference type="ARBA" id="ARBA00023033"/>
    </source>
</evidence>